<dbReference type="EMBL" id="VTPC01000826">
    <property type="protein sequence ID" value="KAF2904193.1"/>
    <property type="molecule type" value="Genomic_DNA"/>
</dbReference>
<evidence type="ECO:0000313" key="9">
    <source>
        <dbReference type="EMBL" id="KAF2904193.1"/>
    </source>
</evidence>
<keyword evidence="4 7" id="KW-0378">Hydrolase</keyword>
<dbReference type="EC" id="3.1.1.-" evidence="7"/>
<name>A0A8K0DDJ4_IGNLU</name>
<dbReference type="PANTHER" id="PTHR11559">
    <property type="entry name" value="CARBOXYLESTERASE"/>
    <property type="match status" value="1"/>
</dbReference>
<dbReference type="PROSITE" id="PS00941">
    <property type="entry name" value="CARBOXYLESTERASE_B_2"/>
    <property type="match status" value="1"/>
</dbReference>
<feature type="domain" description="Carboxylesterase type B" evidence="8">
    <location>
        <begin position="24"/>
        <end position="539"/>
    </location>
</feature>
<comment type="similarity">
    <text evidence="1 7">Belongs to the type-B carboxylesterase/lipase family.</text>
</comment>
<evidence type="ECO:0000256" key="6">
    <source>
        <dbReference type="ARBA" id="ARBA00023180"/>
    </source>
</evidence>
<comment type="similarity">
    <text evidence="2">Belongs to the 'GDXG' lipolytic enzyme family.</text>
</comment>
<accession>A0A8K0DDJ4</accession>
<proteinExistence type="inferred from homology"/>
<evidence type="ECO:0000256" key="1">
    <source>
        <dbReference type="ARBA" id="ARBA00005964"/>
    </source>
</evidence>
<dbReference type="PROSITE" id="PS01173">
    <property type="entry name" value="LIPASE_GDXG_HIS"/>
    <property type="match status" value="1"/>
</dbReference>
<evidence type="ECO:0000313" key="10">
    <source>
        <dbReference type="Proteomes" id="UP000801492"/>
    </source>
</evidence>
<dbReference type="Proteomes" id="UP000801492">
    <property type="component" value="Unassembled WGS sequence"/>
</dbReference>
<dbReference type="CDD" id="cd00312">
    <property type="entry name" value="Esterase_lipase"/>
    <property type="match status" value="1"/>
</dbReference>
<sequence>MSQRWLTSAVILFFVSSSIGEDGPLIETSLGKVKGHYQQSYGGRKFAAFEGIPYAKPPTDDLRFEEPVEAEPWTEIWNATTVHTCPQIGFGIPEPIGSEDCLYLNVYVPEKKLVDKSNLDVIVHIHGGAFMMGDPNYAGPEYLIDRNIVYVTINYRLSAFGFLSTEDDVVLGNMGLKDQVMALRWVQNHIKSFGGNPNSITIVGVSAGAVCVHLHYFSPLSKGLFHRGISQGGTALAPWAIHKAPLKEAKRLGASLDCDNSSTRELIKCLKQKPAAKIIENSYYAPNIGRFPLAPFSPVVEKESPGAFITDDPYKLLRSGNITDVPWLSGATTEEGTLVLYLLKFQFNELNERWDIVLPDVLNYEHTIAESDIVDVARKIKKFYLNDNKVTEDNIQSVIKLFSDRYFHLDLDRSARLQANAAKSPVYTYIYGYLQDVYLEEVYTVMKNYGVPHGSDARLLYVIKAPGITFSKDKLSKSDERIKEFFLDIVTSFARDGKPISNGITWKPVVDSGEFRYLFIHNDEIKMTSKNELAPVRFWQSLPLREYENNKLWSVTWIDMCIEQSLMRSMKTDGGLIQRRGVTENVISKWIHEAPALCEAAKNFEARRTSRIEDEERW</sequence>
<feature type="chain" id="PRO_5035486778" description="Carboxylic ester hydrolase" evidence="7">
    <location>
        <begin position="21"/>
        <end position="618"/>
    </location>
</feature>
<evidence type="ECO:0000259" key="8">
    <source>
        <dbReference type="Pfam" id="PF00135"/>
    </source>
</evidence>
<evidence type="ECO:0000256" key="3">
    <source>
        <dbReference type="ARBA" id="ARBA00022487"/>
    </source>
</evidence>
<evidence type="ECO:0000256" key="5">
    <source>
        <dbReference type="ARBA" id="ARBA00023157"/>
    </source>
</evidence>
<keyword evidence="3" id="KW-0719">Serine esterase</keyword>
<feature type="signal peptide" evidence="7">
    <location>
        <begin position="1"/>
        <end position="20"/>
    </location>
</feature>
<dbReference type="Pfam" id="PF00135">
    <property type="entry name" value="COesterase"/>
    <property type="match status" value="1"/>
</dbReference>
<evidence type="ECO:0000256" key="7">
    <source>
        <dbReference type="RuleBase" id="RU361235"/>
    </source>
</evidence>
<dbReference type="GO" id="GO:0052689">
    <property type="term" value="F:carboxylic ester hydrolase activity"/>
    <property type="evidence" value="ECO:0007669"/>
    <property type="project" value="UniProtKB-KW"/>
</dbReference>
<evidence type="ECO:0000256" key="4">
    <source>
        <dbReference type="ARBA" id="ARBA00022801"/>
    </source>
</evidence>
<dbReference type="Gene3D" id="3.40.50.1820">
    <property type="entry name" value="alpha/beta hydrolase"/>
    <property type="match status" value="1"/>
</dbReference>
<keyword evidence="10" id="KW-1185">Reference proteome</keyword>
<comment type="caution">
    <text evidence="9">The sequence shown here is derived from an EMBL/GenBank/DDBJ whole genome shotgun (WGS) entry which is preliminary data.</text>
</comment>
<keyword evidence="6" id="KW-0325">Glycoprotein</keyword>
<dbReference type="SUPFAM" id="SSF53474">
    <property type="entry name" value="alpha/beta-Hydrolases"/>
    <property type="match status" value="1"/>
</dbReference>
<dbReference type="AlphaFoldDB" id="A0A8K0DDJ4"/>
<protein>
    <recommendedName>
        <fullName evidence="7">Carboxylic ester hydrolase</fullName>
        <ecNumber evidence="7">3.1.1.-</ecNumber>
    </recommendedName>
</protein>
<dbReference type="InterPro" id="IPR002018">
    <property type="entry name" value="CarbesteraseB"/>
</dbReference>
<dbReference type="PROSITE" id="PS00122">
    <property type="entry name" value="CARBOXYLESTERASE_B_1"/>
    <property type="match status" value="1"/>
</dbReference>
<reference evidence="9" key="1">
    <citation type="submission" date="2019-08" db="EMBL/GenBank/DDBJ databases">
        <title>The genome of the North American firefly Photinus pyralis.</title>
        <authorList>
            <consortium name="Photinus pyralis genome working group"/>
            <person name="Fallon T.R."/>
            <person name="Sander Lower S.E."/>
            <person name="Weng J.-K."/>
        </authorList>
    </citation>
    <scope>NUCLEOTIDE SEQUENCE</scope>
    <source>
        <strain evidence="9">TRF0915ILg1</strain>
        <tissue evidence="9">Whole body</tissue>
    </source>
</reference>
<dbReference type="InterPro" id="IPR002168">
    <property type="entry name" value="Lipase_GDXG_HIS_AS"/>
</dbReference>
<dbReference type="InterPro" id="IPR019819">
    <property type="entry name" value="Carboxylesterase_B_CS"/>
</dbReference>
<keyword evidence="7" id="KW-0732">Signal</keyword>
<dbReference type="InterPro" id="IPR050309">
    <property type="entry name" value="Type-B_Carboxylest/Lipase"/>
</dbReference>
<evidence type="ECO:0000256" key="2">
    <source>
        <dbReference type="ARBA" id="ARBA00010515"/>
    </source>
</evidence>
<dbReference type="InterPro" id="IPR029058">
    <property type="entry name" value="AB_hydrolase_fold"/>
</dbReference>
<dbReference type="OrthoDB" id="6846267at2759"/>
<gene>
    <name evidence="9" type="ORF">ILUMI_01985</name>
</gene>
<dbReference type="InterPro" id="IPR019826">
    <property type="entry name" value="Carboxylesterase_B_AS"/>
</dbReference>
<organism evidence="9 10">
    <name type="scientific">Ignelater luminosus</name>
    <name type="common">Cucubano</name>
    <name type="synonym">Pyrophorus luminosus</name>
    <dbReference type="NCBI Taxonomy" id="2038154"/>
    <lineage>
        <taxon>Eukaryota</taxon>
        <taxon>Metazoa</taxon>
        <taxon>Ecdysozoa</taxon>
        <taxon>Arthropoda</taxon>
        <taxon>Hexapoda</taxon>
        <taxon>Insecta</taxon>
        <taxon>Pterygota</taxon>
        <taxon>Neoptera</taxon>
        <taxon>Endopterygota</taxon>
        <taxon>Coleoptera</taxon>
        <taxon>Polyphaga</taxon>
        <taxon>Elateriformia</taxon>
        <taxon>Elateroidea</taxon>
        <taxon>Elateridae</taxon>
        <taxon>Agrypninae</taxon>
        <taxon>Pyrophorini</taxon>
        <taxon>Ignelater</taxon>
    </lineage>
</organism>
<keyword evidence="5" id="KW-1015">Disulfide bond</keyword>